<evidence type="ECO:0000256" key="1">
    <source>
        <dbReference type="SAM" id="MobiDB-lite"/>
    </source>
</evidence>
<gene>
    <name evidence="2" type="ORF">MKW98_003260</name>
</gene>
<reference evidence="2" key="1">
    <citation type="submission" date="2022-04" db="EMBL/GenBank/DDBJ databases">
        <title>A functionally conserved STORR gene fusion in Papaver species that diverged 16.8 million years ago.</title>
        <authorList>
            <person name="Catania T."/>
        </authorList>
    </citation>
    <scope>NUCLEOTIDE SEQUENCE</scope>
    <source>
        <strain evidence="2">S-188037</strain>
    </source>
</reference>
<dbReference type="EMBL" id="JAJJMB010003633">
    <property type="protein sequence ID" value="KAI3946697.1"/>
    <property type="molecule type" value="Genomic_DNA"/>
</dbReference>
<keyword evidence="3" id="KW-1185">Reference proteome</keyword>
<name>A0AAD4TAQ6_9MAGN</name>
<evidence type="ECO:0000313" key="2">
    <source>
        <dbReference type="EMBL" id="KAI3946697.1"/>
    </source>
</evidence>
<sequence length="89" mass="10013">MYGRSGCSFEFGPKPESRGISVNSRHDRIYPDQQRPLSSLKLMPMTTDCDLLLKVSFLLFDTVFLVVFNQLSLTTHFCACDGQAYSALV</sequence>
<protein>
    <submittedName>
        <fullName evidence="2">Uncharacterized protein</fullName>
    </submittedName>
</protein>
<feature type="region of interest" description="Disordered" evidence="1">
    <location>
        <begin position="1"/>
        <end position="23"/>
    </location>
</feature>
<proteinExistence type="predicted"/>
<evidence type="ECO:0000313" key="3">
    <source>
        <dbReference type="Proteomes" id="UP001202328"/>
    </source>
</evidence>
<dbReference type="Proteomes" id="UP001202328">
    <property type="component" value="Unassembled WGS sequence"/>
</dbReference>
<dbReference type="AlphaFoldDB" id="A0AAD4TAQ6"/>
<accession>A0AAD4TAQ6</accession>
<organism evidence="2 3">
    <name type="scientific">Papaver atlanticum</name>
    <dbReference type="NCBI Taxonomy" id="357466"/>
    <lineage>
        <taxon>Eukaryota</taxon>
        <taxon>Viridiplantae</taxon>
        <taxon>Streptophyta</taxon>
        <taxon>Embryophyta</taxon>
        <taxon>Tracheophyta</taxon>
        <taxon>Spermatophyta</taxon>
        <taxon>Magnoliopsida</taxon>
        <taxon>Ranunculales</taxon>
        <taxon>Papaveraceae</taxon>
        <taxon>Papaveroideae</taxon>
        <taxon>Papaver</taxon>
    </lineage>
</organism>
<comment type="caution">
    <text evidence="2">The sequence shown here is derived from an EMBL/GenBank/DDBJ whole genome shotgun (WGS) entry which is preliminary data.</text>
</comment>